<accession>A0A512MFY6</accession>
<organism evidence="1 2">
    <name type="scientific">Brevifollis gellanilyticus</name>
    <dbReference type="NCBI Taxonomy" id="748831"/>
    <lineage>
        <taxon>Bacteria</taxon>
        <taxon>Pseudomonadati</taxon>
        <taxon>Verrucomicrobiota</taxon>
        <taxon>Verrucomicrobiia</taxon>
        <taxon>Verrucomicrobiales</taxon>
        <taxon>Verrucomicrobiaceae</taxon>
    </lineage>
</organism>
<evidence type="ECO:0000313" key="2">
    <source>
        <dbReference type="Proteomes" id="UP000321577"/>
    </source>
</evidence>
<dbReference type="EMBL" id="BKAG01000055">
    <property type="protein sequence ID" value="GEP45647.1"/>
    <property type="molecule type" value="Genomic_DNA"/>
</dbReference>
<sequence>MSGIAQLRNVAQNFNVIGDEHAKVTTQSEVRADSSNWAGRAVNWIKSKLNIGTAVQANKNMMTGVLRQIRDAEGLGDRYVDIARTSFGSHLREGKPITGRQVAKVISDVIRLKEKETSEAQAKTANIRLNVNSMCAPMCSMEPGAEMRTKLTEHMTAFGMEDQIATLGEGELQQIKDTIKSSVQQKADRDGATPTQDYAKSQVDEACRQFALARVKTGIDTMVATVGGHADTEGALYRAVMSQAEERGIELEMTPEQMGKLANKLSDKLTTGCLFNADNLHPPTLEEAVTKRNEVVKSFLDGLQHLEEQEMEPKHKAALKESIIDSNKMFTKGMIDAAVEMIPHGETMVTAITTGGLNKTQVGEALGRYVEQMGRSINSEVGLREGIAGIDEADTVRDLVMKTSLSLVEVESGDGTEKLNAQTAPKILDELTMPDSGFMGARYDLDRSEVPSHELMMRKVACMDVLAGLGEIAGMSKEQINGMLDVGVGNFSLGFVRAKAGEGVHGIDGMVVHGGFNKEQALTGLGVSIQDDMVKTPSAAAAYSNAPMSLQGKAAHFSEGFLKDFFRNGITIDGEHIPGCGTQDHALMERTLDRLVAKFPSIEEAGRVTRPLFQAVAASITMSLLGDPTTQESMMRVSTSQGSRVSDRLNFSITSLGGGSYNVKAEMGIQKGSRTMQGDRADGCGVVTQIDISITGGNQSVVPPTVDVRDMDFVFGMMHG</sequence>
<proteinExistence type="predicted"/>
<gene>
    <name evidence="1" type="ORF">BGE01nite_49380</name>
</gene>
<dbReference type="Proteomes" id="UP000321577">
    <property type="component" value="Unassembled WGS sequence"/>
</dbReference>
<evidence type="ECO:0000313" key="1">
    <source>
        <dbReference type="EMBL" id="GEP45647.1"/>
    </source>
</evidence>
<dbReference type="OrthoDB" id="5460809at2"/>
<dbReference type="AlphaFoldDB" id="A0A512MFY6"/>
<name>A0A512MFY6_9BACT</name>
<comment type="caution">
    <text evidence="1">The sequence shown here is derived from an EMBL/GenBank/DDBJ whole genome shotgun (WGS) entry which is preliminary data.</text>
</comment>
<protein>
    <submittedName>
        <fullName evidence="1">Uncharacterized protein</fullName>
    </submittedName>
</protein>
<keyword evidence="2" id="KW-1185">Reference proteome</keyword>
<dbReference type="RefSeq" id="WP_146854737.1">
    <property type="nucleotide sequence ID" value="NZ_BKAG01000055.1"/>
</dbReference>
<reference evidence="1 2" key="1">
    <citation type="submission" date="2019-07" db="EMBL/GenBank/DDBJ databases">
        <title>Whole genome shotgun sequence of Brevifollis gellanilyticus NBRC 108608.</title>
        <authorList>
            <person name="Hosoyama A."/>
            <person name="Uohara A."/>
            <person name="Ohji S."/>
            <person name="Ichikawa N."/>
        </authorList>
    </citation>
    <scope>NUCLEOTIDE SEQUENCE [LARGE SCALE GENOMIC DNA]</scope>
    <source>
        <strain evidence="1 2">NBRC 108608</strain>
    </source>
</reference>